<dbReference type="InterPro" id="IPR045088">
    <property type="entry name" value="ALAT1/2-like"/>
</dbReference>
<accession>A0A5J4NMD8</accession>
<dbReference type="Gene3D" id="3.90.1150.10">
    <property type="entry name" value="Aspartate Aminotransferase, domain 1"/>
    <property type="match status" value="1"/>
</dbReference>
<gene>
    <name evidence="11" type="ORF">DEA37_0000458</name>
</gene>
<dbReference type="InterPro" id="IPR015421">
    <property type="entry name" value="PyrdxlP-dep_Trfase_major"/>
</dbReference>
<dbReference type="Gene3D" id="1.10.287.1970">
    <property type="match status" value="1"/>
</dbReference>
<evidence type="ECO:0000256" key="9">
    <source>
        <dbReference type="ARBA" id="ARBA00047412"/>
    </source>
</evidence>
<evidence type="ECO:0000313" key="11">
    <source>
        <dbReference type="EMBL" id="KAA3676712.1"/>
    </source>
</evidence>
<comment type="cofactor">
    <cofactor evidence="1">
        <name>pyridoxal 5'-phosphate</name>
        <dbReference type="ChEBI" id="CHEBI:597326"/>
    </cofactor>
</comment>
<dbReference type="GO" id="GO:0004021">
    <property type="term" value="F:L-alanine:2-oxoglutarate aminotransferase activity"/>
    <property type="evidence" value="ECO:0007669"/>
    <property type="project" value="UniProtKB-EC"/>
</dbReference>
<reference evidence="11 12" key="1">
    <citation type="journal article" date="2019" name="Gigascience">
        <title>Whole-genome sequence of the oriental lung fluke Paragonimus westermani.</title>
        <authorList>
            <person name="Oey H."/>
            <person name="Zakrzewski M."/>
            <person name="Narain K."/>
            <person name="Devi K.R."/>
            <person name="Agatsuma T."/>
            <person name="Nawaratna S."/>
            <person name="Gobert G.N."/>
            <person name="Jones M.K."/>
            <person name="Ragan M.A."/>
            <person name="McManus D.P."/>
            <person name="Krause L."/>
        </authorList>
    </citation>
    <scope>NUCLEOTIDE SEQUENCE [LARGE SCALE GENOMIC DNA]</scope>
    <source>
        <strain evidence="11 12">IND2009</strain>
    </source>
</reference>
<dbReference type="FunFam" id="3.90.1150.10:FF:000010">
    <property type="entry name" value="Alanine aminotransferase 2"/>
    <property type="match status" value="1"/>
</dbReference>
<dbReference type="EMBL" id="QNGE01001844">
    <property type="protein sequence ID" value="KAA3676712.1"/>
    <property type="molecule type" value="Genomic_DNA"/>
</dbReference>
<dbReference type="FunFam" id="3.40.640.10:FF:000012">
    <property type="entry name" value="alanine aminotransferase 2"/>
    <property type="match status" value="1"/>
</dbReference>
<dbReference type="GO" id="GO:0030170">
    <property type="term" value="F:pyridoxal phosphate binding"/>
    <property type="evidence" value="ECO:0007669"/>
    <property type="project" value="InterPro"/>
</dbReference>
<keyword evidence="12" id="KW-1185">Reference proteome</keyword>
<sequence>MLSCGCAYLKLSFPLPWYFASSGFTMRRCRNLFRVANSSYLVTRSYTKLSVDTINPHVVRLEYAVRGPIVQRAQELDLELKKVWVALKFSILPQGTVKSFEEIIRCNIGDCQAAGQKPISFIRHVLSVATNPQLFRSPEIPEDAKLRAKRFLDSCGGSVGVYSQSTGVQVVREDVARYIEKRDSLTSNPMDIFLSSGASEAVKSILQLLSTGRDGSGRAGVMVPIPQYPLYSATNAEYNAYQIGYYLVESDGWNLDVDQLEEVLQQSRDKCVPRALVVINPGNPTGQLLSVSTIRRVLEFAHRHNLVVLADEVYQHNVYASDRQFVSFKRVLHDMGGSLAKDIQLASFMSCSKGYMGECGLRGGYCELVNFDPDVQAQLYKCLSARLCSSLLGQLTLDVVVNPPEPGEPSYEIYQQEKDSVLNALKLKAALVSESLNALPGFSCNPVTGAMYAFPQVKLPPKAIETAKSKGMAPDFFYCLSFLEDSGVCIVPGSGFGQIPGTWHFRTTILPSVEQMKTVMHKLERFHTTFLNKYS</sequence>
<dbReference type="InterPro" id="IPR004839">
    <property type="entry name" value="Aminotransferase_I/II_large"/>
</dbReference>
<evidence type="ECO:0000256" key="7">
    <source>
        <dbReference type="ARBA" id="ARBA00025785"/>
    </source>
</evidence>
<evidence type="ECO:0000256" key="3">
    <source>
        <dbReference type="ARBA" id="ARBA00022576"/>
    </source>
</evidence>
<dbReference type="SUPFAM" id="SSF53383">
    <property type="entry name" value="PLP-dependent transferases"/>
    <property type="match status" value="1"/>
</dbReference>
<comment type="catalytic activity">
    <reaction evidence="9">
        <text>L-alanine + 2-oxoglutarate = pyruvate + L-glutamate</text>
        <dbReference type="Rhea" id="RHEA:19453"/>
        <dbReference type="ChEBI" id="CHEBI:15361"/>
        <dbReference type="ChEBI" id="CHEBI:16810"/>
        <dbReference type="ChEBI" id="CHEBI:29985"/>
        <dbReference type="ChEBI" id="CHEBI:57972"/>
        <dbReference type="EC" id="2.6.1.2"/>
    </reaction>
</comment>
<proteinExistence type="inferred from homology"/>
<dbReference type="Pfam" id="PF00155">
    <property type="entry name" value="Aminotran_1_2"/>
    <property type="match status" value="1"/>
</dbReference>
<evidence type="ECO:0000256" key="8">
    <source>
        <dbReference type="ARBA" id="ARBA00026106"/>
    </source>
</evidence>
<protein>
    <recommendedName>
        <fullName evidence="8">alanine transaminase</fullName>
        <ecNumber evidence="8">2.6.1.2</ecNumber>
    </recommendedName>
</protein>
<evidence type="ECO:0000256" key="5">
    <source>
        <dbReference type="ARBA" id="ARBA00022898"/>
    </source>
</evidence>
<evidence type="ECO:0000259" key="10">
    <source>
        <dbReference type="Pfam" id="PF00155"/>
    </source>
</evidence>
<name>A0A5J4NMD8_9TREM</name>
<evidence type="ECO:0000256" key="6">
    <source>
        <dbReference type="ARBA" id="ARBA00025708"/>
    </source>
</evidence>
<feature type="domain" description="Aminotransferase class I/classII large" evidence="10">
    <location>
        <begin position="134"/>
        <end position="522"/>
    </location>
</feature>
<dbReference type="Proteomes" id="UP000324629">
    <property type="component" value="Unassembled WGS sequence"/>
</dbReference>
<dbReference type="InterPro" id="IPR015422">
    <property type="entry name" value="PyrdxlP-dep_Trfase_small"/>
</dbReference>
<dbReference type="EC" id="2.6.1.2" evidence="8"/>
<dbReference type="CDD" id="cd00609">
    <property type="entry name" value="AAT_like"/>
    <property type="match status" value="1"/>
</dbReference>
<dbReference type="AlphaFoldDB" id="A0A5J4NMD8"/>
<dbReference type="UniPathway" id="UPA00528">
    <property type="reaction ID" value="UER00586"/>
</dbReference>
<evidence type="ECO:0000313" key="12">
    <source>
        <dbReference type="Proteomes" id="UP000324629"/>
    </source>
</evidence>
<organism evidence="11 12">
    <name type="scientific">Paragonimus westermani</name>
    <dbReference type="NCBI Taxonomy" id="34504"/>
    <lineage>
        <taxon>Eukaryota</taxon>
        <taxon>Metazoa</taxon>
        <taxon>Spiralia</taxon>
        <taxon>Lophotrochozoa</taxon>
        <taxon>Platyhelminthes</taxon>
        <taxon>Trematoda</taxon>
        <taxon>Digenea</taxon>
        <taxon>Plagiorchiida</taxon>
        <taxon>Troglotremata</taxon>
        <taxon>Troglotrematidae</taxon>
        <taxon>Paragonimus</taxon>
    </lineage>
</organism>
<comment type="subunit">
    <text evidence="2">Homodimer.</text>
</comment>
<keyword evidence="3" id="KW-0032">Aminotransferase</keyword>
<evidence type="ECO:0000256" key="2">
    <source>
        <dbReference type="ARBA" id="ARBA00011738"/>
    </source>
</evidence>
<evidence type="ECO:0000256" key="1">
    <source>
        <dbReference type="ARBA" id="ARBA00001933"/>
    </source>
</evidence>
<comment type="similarity">
    <text evidence="7">Belongs to the class-I pyridoxal-phosphate-dependent aminotransferase family. Alanine aminotransferase subfamily.</text>
</comment>
<dbReference type="Gene3D" id="3.40.640.10">
    <property type="entry name" value="Type I PLP-dependent aspartate aminotransferase-like (Major domain)"/>
    <property type="match status" value="1"/>
</dbReference>
<dbReference type="GO" id="GO:0042853">
    <property type="term" value="P:L-alanine catabolic process"/>
    <property type="evidence" value="ECO:0007669"/>
    <property type="project" value="UniProtKB-UniPathway"/>
</dbReference>
<evidence type="ECO:0000256" key="4">
    <source>
        <dbReference type="ARBA" id="ARBA00022679"/>
    </source>
</evidence>
<keyword evidence="5" id="KW-0663">Pyridoxal phosphate</keyword>
<keyword evidence="4" id="KW-0808">Transferase</keyword>
<dbReference type="PANTHER" id="PTHR11751:SF29">
    <property type="entry name" value="ALANINE TRANSAMINASE"/>
    <property type="match status" value="1"/>
</dbReference>
<dbReference type="InterPro" id="IPR015424">
    <property type="entry name" value="PyrdxlP-dep_Trfase"/>
</dbReference>
<dbReference type="PANTHER" id="PTHR11751">
    <property type="entry name" value="ALANINE AMINOTRANSFERASE"/>
    <property type="match status" value="1"/>
</dbReference>
<comment type="pathway">
    <text evidence="6">Amino-acid degradation; L-alanine degradation via transaminase pathway; pyruvate from L-alanine: step 1/1.</text>
</comment>
<comment type="caution">
    <text evidence="11">The sequence shown here is derived from an EMBL/GenBank/DDBJ whole genome shotgun (WGS) entry which is preliminary data.</text>
</comment>